<reference evidence="7 8" key="1">
    <citation type="submission" date="2014-11" db="EMBL/GenBank/DDBJ databases">
        <title>A Rickettsiales Symbiont of Amoebae With Ancient Features.</title>
        <authorList>
            <person name="Schulz F."/>
            <person name="Martijn J."/>
            <person name="Wascher F."/>
            <person name="Kostanjsek R."/>
            <person name="Ettema T.J."/>
            <person name="Horn M."/>
        </authorList>
    </citation>
    <scope>NUCLEOTIDE SEQUENCE [LARGE SCALE GENOMIC DNA]</scope>
    <source>
        <strain evidence="7 8">UWC36</strain>
    </source>
</reference>
<keyword evidence="4 6" id="KW-0808">Transferase</keyword>
<dbReference type="PIRSF" id="PIRSF003078">
    <property type="entry name" value="GidB"/>
    <property type="match status" value="1"/>
</dbReference>
<proteinExistence type="inferred from homology"/>
<evidence type="ECO:0000256" key="1">
    <source>
        <dbReference type="ARBA" id="ARBA00022490"/>
    </source>
</evidence>
<comment type="function">
    <text evidence="6">Specifically methylates the N7 position of guanine in position 527 of 16S rRNA.</text>
</comment>
<name>A0A0C1N196_9RICK</name>
<evidence type="ECO:0000313" key="8">
    <source>
        <dbReference type="Proteomes" id="UP000031258"/>
    </source>
</evidence>
<dbReference type="InterPro" id="IPR029063">
    <property type="entry name" value="SAM-dependent_MTases_sf"/>
</dbReference>
<keyword evidence="5 6" id="KW-0949">S-adenosyl-L-methionine</keyword>
<comment type="similarity">
    <text evidence="6">Belongs to the methyltransferase superfamily. RNA methyltransferase RsmG family.</text>
</comment>
<sequence length="207" mass="23409">MVDLLSELIEENFPNVPRETILQLNTYLNLVEKWNAKINLVSKNCSREELVTRHLLDSLQLIEYINSPNALVTDLGSGGGFPGLVLAIAGNNCNLVEINTKKTVFLKEAVLKLNLKSKVLNQDFKTLTGYKSDYIVSRAVSNINYLLNASKAIVSENTVCLFLKSKNQIEEIKELENSWSFDLAIYENKFNNDGVIIEIKKLKEWAK</sequence>
<dbReference type="SUPFAM" id="SSF53335">
    <property type="entry name" value="S-adenosyl-L-methionine-dependent methyltransferases"/>
    <property type="match status" value="1"/>
</dbReference>
<accession>A0A0C1N196</accession>
<dbReference type="EC" id="2.1.1.170" evidence="6"/>
<organism evidence="7 8">
    <name type="scientific">Candidatus Jidaibacter acanthamoebae</name>
    <dbReference type="NCBI Taxonomy" id="86105"/>
    <lineage>
        <taxon>Bacteria</taxon>
        <taxon>Pseudomonadati</taxon>
        <taxon>Pseudomonadota</taxon>
        <taxon>Alphaproteobacteria</taxon>
        <taxon>Rickettsiales</taxon>
        <taxon>Candidatus Midichloriaceae</taxon>
        <taxon>Candidatus Jidaibacter</taxon>
    </lineage>
</organism>
<protein>
    <recommendedName>
        <fullName evidence="6">Ribosomal RNA small subunit methyltransferase G</fullName>
        <ecNumber evidence="6">2.1.1.170</ecNumber>
    </recommendedName>
    <alternativeName>
        <fullName evidence="6">16S rRNA 7-methylguanosine methyltransferase</fullName>
        <shortName evidence="6">16S rRNA m7G methyltransferase</shortName>
    </alternativeName>
</protein>
<dbReference type="PANTHER" id="PTHR31760">
    <property type="entry name" value="S-ADENOSYL-L-METHIONINE-DEPENDENT METHYLTRANSFERASES SUPERFAMILY PROTEIN"/>
    <property type="match status" value="1"/>
</dbReference>
<dbReference type="STRING" id="86105.NF27_BK00870"/>
<evidence type="ECO:0000256" key="2">
    <source>
        <dbReference type="ARBA" id="ARBA00022552"/>
    </source>
</evidence>
<evidence type="ECO:0000313" key="7">
    <source>
        <dbReference type="EMBL" id="KIE06166.1"/>
    </source>
</evidence>
<feature type="binding site" evidence="6">
    <location>
        <position position="81"/>
    </location>
    <ligand>
        <name>S-adenosyl-L-methionine</name>
        <dbReference type="ChEBI" id="CHEBI:59789"/>
    </ligand>
</feature>
<evidence type="ECO:0000256" key="3">
    <source>
        <dbReference type="ARBA" id="ARBA00022603"/>
    </source>
</evidence>
<dbReference type="Pfam" id="PF02527">
    <property type="entry name" value="GidB"/>
    <property type="match status" value="1"/>
</dbReference>
<comment type="subcellular location">
    <subcellularLocation>
        <location evidence="6">Cytoplasm</location>
    </subcellularLocation>
</comment>
<dbReference type="NCBIfam" id="TIGR00138">
    <property type="entry name" value="rsmG_gidB"/>
    <property type="match status" value="1"/>
</dbReference>
<dbReference type="Gene3D" id="3.40.50.150">
    <property type="entry name" value="Vaccinia Virus protein VP39"/>
    <property type="match status" value="1"/>
</dbReference>
<dbReference type="EMBL" id="JSWE01000036">
    <property type="protein sequence ID" value="KIE06166.1"/>
    <property type="molecule type" value="Genomic_DNA"/>
</dbReference>
<comment type="catalytic activity">
    <reaction evidence="6">
        <text>guanosine(527) in 16S rRNA + S-adenosyl-L-methionine = N(7)-methylguanosine(527) in 16S rRNA + S-adenosyl-L-homocysteine</text>
        <dbReference type="Rhea" id="RHEA:42732"/>
        <dbReference type="Rhea" id="RHEA-COMP:10209"/>
        <dbReference type="Rhea" id="RHEA-COMP:10210"/>
        <dbReference type="ChEBI" id="CHEBI:57856"/>
        <dbReference type="ChEBI" id="CHEBI:59789"/>
        <dbReference type="ChEBI" id="CHEBI:74269"/>
        <dbReference type="ChEBI" id="CHEBI:74480"/>
        <dbReference type="EC" id="2.1.1.170"/>
    </reaction>
</comment>
<keyword evidence="2 6" id="KW-0698">rRNA processing</keyword>
<dbReference type="GO" id="GO:0005829">
    <property type="term" value="C:cytosol"/>
    <property type="evidence" value="ECO:0007669"/>
    <property type="project" value="TreeGrafter"/>
</dbReference>
<dbReference type="InterPro" id="IPR003682">
    <property type="entry name" value="rRNA_ssu_MeTfrase_G"/>
</dbReference>
<keyword evidence="8" id="KW-1185">Reference proteome</keyword>
<comment type="caution">
    <text evidence="7">The sequence shown here is derived from an EMBL/GenBank/DDBJ whole genome shotgun (WGS) entry which is preliminary data.</text>
</comment>
<evidence type="ECO:0000256" key="4">
    <source>
        <dbReference type="ARBA" id="ARBA00022679"/>
    </source>
</evidence>
<dbReference type="Proteomes" id="UP000031258">
    <property type="component" value="Unassembled WGS sequence"/>
</dbReference>
<dbReference type="HAMAP" id="MF_00074">
    <property type="entry name" value="16SrRNA_methyltr_G"/>
    <property type="match status" value="1"/>
</dbReference>
<comment type="caution">
    <text evidence="6">Lacks conserved residue(s) required for the propagation of feature annotation.</text>
</comment>
<gene>
    <name evidence="6" type="primary">rsmG</name>
    <name evidence="7" type="ORF">NF27_BK00870</name>
</gene>
<keyword evidence="3 6" id="KW-0489">Methyltransferase</keyword>
<dbReference type="PATRIC" id="fig|86105.3.peg.164"/>
<evidence type="ECO:0000256" key="6">
    <source>
        <dbReference type="HAMAP-Rule" id="MF_00074"/>
    </source>
</evidence>
<feature type="binding site" evidence="6">
    <location>
        <position position="76"/>
    </location>
    <ligand>
        <name>S-adenosyl-L-methionine</name>
        <dbReference type="ChEBI" id="CHEBI:59789"/>
    </ligand>
</feature>
<dbReference type="OrthoDB" id="9808773at2"/>
<dbReference type="AlphaFoldDB" id="A0A0C1N196"/>
<dbReference type="GO" id="GO:0070043">
    <property type="term" value="F:rRNA (guanine-N7-)-methyltransferase activity"/>
    <property type="evidence" value="ECO:0007669"/>
    <property type="project" value="UniProtKB-UniRule"/>
</dbReference>
<dbReference type="PANTHER" id="PTHR31760:SF0">
    <property type="entry name" value="S-ADENOSYL-L-METHIONINE-DEPENDENT METHYLTRANSFERASES SUPERFAMILY PROTEIN"/>
    <property type="match status" value="1"/>
</dbReference>
<keyword evidence="1 6" id="KW-0963">Cytoplasm</keyword>
<evidence type="ECO:0000256" key="5">
    <source>
        <dbReference type="ARBA" id="ARBA00022691"/>
    </source>
</evidence>
<dbReference type="RefSeq" id="WP_053332457.1">
    <property type="nucleotide sequence ID" value="NZ_JSWE01000036.1"/>
</dbReference>
<feature type="binding site" evidence="6">
    <location>
        <position position="138"/>
    </location>
    <ligand>
        <name>S-adenosyl-L-methionine</name>
        <dbReference type="ChEBI" id="CHEBI:59789"/>
    </ligand>
</feature>